<dbReference type="SUPFAM" id="SSF111369">
    <property type="entry name" value="HlyD-like secretion proteins"/>
    <property type="match status" value="1"/>
</dbReference>
<sequence length="377" mass="39423">MKRWITWLLWGALLLAVVLGVARALNARKTQQAAATQAANALRADAVLALNAGDVLVAQPTDMATNVALSGPLKAVRSAAVKAKVAGELQGLTVREGDSVRAGQVIARIDNTEGLARVRQASEQAEAAQAQVAIAQRQRDNNQALVNQGFISRTALDTSLANLDAAQASHKAALAALDIAKKGLADTELRAPINGQVASRLVQNGERVGLDARIVEIVDLSALELEAALAPADALAVRVGQKAELTIEGAPLRVPATVARINPTAQAGSRSVLVYLQLHTTDGLRQGLFAQGQLRTGETQGVAVPLSAVRTDKPQPYLQLVRDGKVVHQTVTLGARGRVLDEDWVAVAPLNAGDQVLRVAVGALREGTAISPTAQPK</sequence>
<dbReference type="Proteomes" id="UP001596457">
    <property type="component" value="Unassembled WGS sequence"/>
</dbReference>
<dbReference type="Gene3D" id="2.40.50.100">
    <property type="match status" value="1"/>
</dbReference>
<dbReference type="InterPro" id="IPR058625">
    <property type="entry name" value="MdtA-like_BSH"/>
</dbReference>
<dbReference type="Pfam" id="PF25954">
    <property type="entry name" value="Beta-barrel_RND_2"/>
    <property type="match status" value="1"/>
</dbReference>
<dbReference type="PANTHER" id="PTHR30469">
    <property type="entry name" value="MULTIDRUG RESISTANCE PROTEIN MDTA"/>
    <property type="match status" value="1"/>
</dbReference>
<evidence type="ECO:0000313" key="6">
    <source>
        <dbReference type="Proteomes" id="UP001596457"/>
    </source>
</evidence>
<organism evidence="5 6">
    <name type="scientific">Hydrogenophaga defluvii</name>
    <dbReference type="NCBI Taxonomy" id="249410"/>
    <lineage>
        <taxon>Bacteria</taxon>
        <taxon>Pseudomonadati</taxon>
        <taxon>Pseudomonadota</taxon>
        <taxon>Betaproteobacteria</taxon>
        <taxon>Burkholderiales</taxon>
        <taxon>Comamonadaceae</taxon>
        <taxon>Hydrogenophaga</taxon>
    </lineage>
</organism>
<name>A0ABW2S7P3_9BURK</name>
<evidence type="ECO:0000256" key="1">
    <source>
        <dbReference type="ARBA" id="ARBA00009477"/>
    </source>
</evidence>
<dbReference type="InterPro" id="IPR006143">
    <property type="entry name" value="RND_pump_MFP"/>
</dbReference>
<dbReference type="NCBIfam" id="TIGR01730">
    <property type="entry name" value="RND_mfp"/>
    <property type="match status" value="1"/>
</dbReference>
<evidence type="ECO:0000259" key="3">
    <source>
        <dbReference type="Pfam" id="PF25917"/>
    </source>
</evidence>
<keyword evidence="6" id="KW-1185">Reference proteome</keyword>
<dbReference type="InterPro" id="IPR058792">
    <property type="entry name" value="Beta-barrel_RND_2"/>
</dbReference>
<dbReference type="RefSeq" id="WP_382198488.1">
    <property type="nucleotide sequence ID" value="NZ_JBHTBZ010000005.1"/>
</dbReference>
<gene>
    <name evidence="5" type="ORF">ACFQU0_02370</name>
</gene>
<feature type="domain" description="CusB-like beta-barrel" evidence="4">
    <location>
        <begin position="225"/>
        <end position="296"/>
    </location>
</feature>
<reference evidence="6" key="1">
    <citation type="journal article" date="2019" name="Int. J. Syst. Evol. Microbiol.">
        <title>The Global Catalogue of Microorganisms (GCM) 10K type strain sequencing project: providing services to taxonomists for standard genome sequencing and annotation.</title>
        <authorList>
            <consortium name="The Broad Institute Genomics Platform"/>
            <consortium name="The Broad Institute Genome Sequencing Center for Infectious Disease"/>
            <person name="Wu L."/>
            <person name="Ma J."/>
        </authorList>
    </citation>
    <scope>NUCLEOTIDE SEQUENCE [LARGE SCALE GENOMIC DNA]</scope>
    <source>
        <strain evidence="6">CCUG 53903</strain>
    </source>
</reference>
<dbReference type="Pfam" id="PF25917">
    <property type="entry name" value="BSH_RND"/>
    <property type="match status" value="1"/>
</dbReference>
<comment type="caution">
    <text evidence="5">The sequence shown here is derived from an EMBL/GenBank/DDBJ whole genome shotgun (WGS) entry which is preliminary data.</text>
</comment>
<feature type="coiled-coil region" evidence="2">
    <location>
        <begin position="118"/>
        <end position="145"/>
    </location>
</feature>
<comment type="similarity">
    <text evidence="1">Belongs to the membrane fusion protein (MFP) (TC 8.A.1) family.</text>
</comment>
<proteinExistence type="inferred from homology"/>
<keyword evidence="2" id="KW-0175">Coiled coil</keyword>
<dbReference type="Gene3D" id="2.40.420.20">
    <property type="match status" value="1"/>
</dbReference>
<evidence type="ECO:0000256" key="2">
    <source>
        <dbReference type="SAM" id="Coils"/>
    </source>
</evidence>
<evidence type="ECO:0000313" key="5">
    <source>
        <dbReference type="EMBL" id="MFC7459270.1"/>
    </source>
</evidence>
<protein>
    <submittedName>
        <fullName evidence="5">Efflux RND transporter periplasmic adaptor subunit</fullName>
    </submittedName>
</protein>
<dbReference type="EMBL" id="JBHTBZ010000005">
    <property type="protein sequence ID" value="MFC7459270.1"/>
    <property type="molecule type" value="Genomic_DNA"/>
</dbReference>
<dbReference type="PANTHER" id="PTHR30469:SF15">
    <property type="entry name" value="HLYD FAMILY OF SECRETION PROTEINS"/>
    <property type="match status" value="1"/>
</dbReference>
<dbReference type="Gene3D" id="2.40.30.170">
    <property type="match status" value="1"/>
</dbReference>
<dbReference type="Gene3D" id="1.10.287.470">
    <property type="entry name" value="Helix hairpin bin"/>
    <property type="match status" value="1"/>
</dbReference>
<feature type="domain" description="Multidrug resistance protein MdtA-like barrel-sandwich hybrid" evidence="3">
    <location>
        <begin position="77"/>
        <end position="208"/>
    </location>
</feature>
<accession>A0ABW2S7P3</accession>
<evidence type="ECO:0000259" key="4">
    <source>
        <dbReference type="Pfam" id="PF25954"/>
    </source>
</evidence>